<evidence type="ECO:0000259" key="10">
    <source>
        <dbReference type="PROSITE" id="PS50893"/>
    </source>
</evidence>
<comment type="caution">
    <text evidence="11">The sequence shown here is derived from an EMBL/GenBank/DDBJ whole genome shotgun (WGS) entry which is preliminary data.</text>
</comment>
<keyword evidence="2" id="KW-0813">Transport</keyword>
<dbReference type="PANTHER" id="PTHR42711">
    <property type="entry name" value="ABC TRANSPORTER ATP-BINDING PROTEIN"/>
    <property type="match status" value="1"/>
</dbReference>
<reference evidence="11 12" key="1">
    <citation type="submission" date="2022-10" db="EMBL/GenBank/DDBJ databases">
        <authorList>
            <person name="Xie J."/>
            <person name="Shen N."/>
        </authorList>
    </citation>
    <scope>NUCLEOTIDE SEQUENCE [LARGE SCALE GENOMIC DNA]</scope>
    <source>
        <strain evidence="11 12">DSM 41681</strain>
    </source>
</reference>
<dbReference type="InterPro" id="IPR003593">
    <property type="entry name" value="AAA+_ATPase"/>
</dbReference>
<evidence type="ECO:0000313" key="12">
    <source>
        <dbReference type="Proteomes" id="UP001352223"/>
    </source>
</evidence>
<dbReference type="SMART" id="SM00382">
    <property type="entry name" value="AAA"/>
    <property type="match status" value="1"/>
</dbReference>
<dbReference type="Proteomes" id="UP001352223">
    <property type="component" value="Unassembled WGS sequence"/>
</dbReference>
<dbReference type="InterPro" id="IPR017871">
    <property type="entry name" value="ABC_transporter-like_CS"/>
</dbReference>
<dbReference type="SUPFAM" id="SSF52540">
    <property type="entry name" value="P-loop containing nucleoside triphosphate hydrolases"/>
    <property type="match status" value="1"/>
</dbReference>
<keyword evidence="3" id="KW-1003">Cell membrane</keyword>
<evidence type="ECO:0000256" key="4">
    <source>
        <dbReference type="ARBA" id="ARBA00022741"/>
    </source>
</evidence>
<evidence type="ECO:0000256" key="5">
    <source>
        <dbReference type="ARBA" id="ARBA00022840"/>
    </source>
</evidence>
<dbReference type="EMBL" id="JAOZYB010000087">
    <property type="protein sequence ID" value="MEB3961293.1"/>
    <property type="molecule type" value="Genomic_DNA"/>
</dbReference>
<protein>
    <submittedName>
        <fullName evidence="11">ATP-binding cassette domain-containing protein</fullName>
    </submittedName>
</protein>
<dbReference type="NCBIfam" id="TIGR01188">
    <property type="entry name" value="drrA"/>
    <property type="match status" value="1"/>
</dbReference>
<evidence type="ECO:0000256" key="3">
    <source>
        <dbReference type="ARBA" id="ARBA00022475"/>
    </source>
</evidence>
<dbReference type="Gene3D" id="3.40.50.300">
    <property type="entry name" value="P-loop containing nucleotide triphosphate hydrolases"/>
    <property type="match status" value="1"/>
</dbReference>
<name>A0ABU6C994_9ACTN</name>
<dbReference type="InterPro" id="IPR027417">
    <property type="entry name" value="P-loop_NTPase"/>
</dbReference>
<comment type="subcellular location">
    <subcellularLocation>
        <location evidence="1">Cell membrane</location>
        <topology evidence="1">Peripheral membrane protein</topology>
        <orientation evidence="1">Cytoplasmic side</orientation>
    </subcellularLocation>
</comment>
<keyword evidence="8" id="KW-0046">Antibiotic resistance</keyword>
<feature type="domain" description="ABC transporter" evidence="10">
    <location>
        <begin position="6"/>
        <end position="238"/>
    </location>
</feature>
<dbReference type="InterPro" id="IPR050763">
    <property type="entry name" value="ABC_transporter_ATP-binding"/>
</dbReference>
<evidence type="ECO:0000256" key="2">
    <source>
        <dbReference type="ARBA" id="ARBA00022448"/>
    </source>
</evidence>
<gene>
    <name evidence="11" type="ORF">OKJ48_13705</name>
</gene>
<evidence type="ECO:0000313" key="11">
    <source>
        <dbReference type="EMBL" id="MEB3961293.1"/>
    </source>
</evidence>
<evidence type="ECO:0000256" key="7">
    <source>
        <dbReference type="ARBA" id="ARBA00023136"/>
    </source>
</evidence>
<dbReference type="PROSITE" id="PS50893">
    <property type="entry name" value="ABC_TRANSPORTER_2"/>
    <property type="match status" value="1"/>
</dbReference>
<dbReference type="PROSITE" id="PS00211">
    <property type="entry name" value="ABC_TRANSPORTER_1"/>
    <property type="match status" value="1"/>
</dbReference>
<dbReference type="Pfam" id="PF00005">
    <property type="entry name" value="ABC_tran"/>
    <property type="match status" value="1"/>
</dbReference>
<dbReference type="InterPro" id="IPR003439">
    <property type="entry name" value="ABC_transporter-like_ATP-bd"/>
</dbReference>
<proteinExistence type="inferred from homology"/>
<keyword evidence="6" id="KW-1278">Translocase</keyword>
<keyword evidence="5 11" id="KW-0067">ATP-binding</keyword>
<dbReference type="PANTHER" id="PTHR42711:SF19">
    <property type="entry name" value="DOXORUBICIN RESISTANCE ATP-BINDING PROTEIN DRRA"/>
    <property type="match status" value="1"/>
</dbReference>
<comment type="similarity">
    <text evidence="9">Belongs to the ABC transporter superfamily. Drug exporter-1 (DrugE1) (TC 3.A.1.105) family.</text>
</comment>
<evidence type="ECO:0000256" key="9">
    <source>
        <dbReference type="ARBA" id="ARBA00049985"/>
    </source>
</evidence>
<dbReference type="InterPro" id="IPR005894">
    <property type="entry name" value="DrrA"/>
</dbReference>
<dbReference type="GO" id="GO:0005524">
    <property type="term" value="F:ATP binding"/>
    <property type="evidence" value="ECO:0007669"/>
    <property type="project" value="UniProtKB-KW"/>
</dbReference>
<keyword evidence="12" id="KW-1185">Reference proteome</keyword>
<keyword evidence="4" id="KW-0547">Nucleotide-binding</keyword>
<keyword evidence="7" id="KW-0472">Membrane</keyword>
<evidence type="ECO:0000256" key="8">
    <source>
        <dbReference type="ARBA" id="ARBA00023251"/>
    </source>
</evidence>
<dbReference type="RefSeq" id="WP_324768543.1">
    <property type="nucleotide sequence ID" value="NZ_BAAATS010000045.1"/>
</dbReference>
<sequence length="327" mass="34538">MTNPAIVANGLRKSYGDKVVLDGIDLSVPEGTIFSLLGPNGAGKTTAVKILSTLITADAGSGSLHVAGHDLTTEAQAARAAIGVTGQFSAVDGLITGEENMLLMADLHHLSKSEGKRVAAELLERFDLVEAAKKPASTYSGGMKRRLDIAMTLVGSPRIIFLDEPTTGLDPRSRHNMWGIIRELVTDGVTVFLTTQYLEEADELADRIAVLNDGRIAAEGTAEELKRIVPGGHVRLRFSDPAAYQNAVGSLSKATALDDDALSLQIPSDGSQRDLRAVLDQLDAAGIEADELTVHTPDLDDVFFALTDSTTATAGATVPAQPKETVR</sequence>
<organism evidence="11 12">
    <name type="scientific">Streptomyces kunmingensis</name>
    <dbReference type="NCBI Taxonomy" id="68225"/>
    <lineage>
        <taxon>Bacteria</taxon>
        <taxon>Bacillati</taxon>
        <taxon>Actinomycetota</taxon>
        <taxon>Actinomycetes</taxon>
        <taxon>Kitasatosporales</taxon>
        <taxon>Streptomycetaceae</taxon>
        <taxon>Streptomyces</taxon>
    </lineage>
</organism>
<accession>A0ABU6C994</accession>
<evidence type="ECO:0000256" key="6">
    <source>
        <dbReference type="ARBA" id="ARBA00022967"/>
    </source>
</evidence>
<evidence type="ECO:0000256" key="1">
    <source>
        <dbReference type="ARBA" id="ARBA00004413"/>
    </source>
</evidence>